<organism evidence="2 3">
    <name type="scientific">Brassica cretica</name>
    <name type="common">Mustard</name>
    <dbReference type="NCBI Taxonomy" id="69181"/>
    <lineage>
        <taxon>Eukaryota</taxon>
        <taxon>Viridiplantae</taxon>
        <taxon>Streptophyta</taxon>
        <taxon>Embryophyta</taxon>
        <taxon>Tracheophyta</taxon>
        <taxon>Spermatophyta</taxon>
        <taxon>Magnoliopsida</taxon>
        <taxon>eudicotyledons</taxon>
        <taxon>Gunneridae</taxon>
        <taxon>Pentapetalae</taxon>
        <taxon>rosids</taxon>
        <taxon>malvids</taxon>
        <taxon>Brassicales</taxon>
        <taxon>Brassicaceae</taxon>
        <taxon>Brassiceae</taxon>
        <taxon>Brassica</taxon>
    </lineage>
</organism>
<gene>
    <name evidence="2" type="ORF">F2Q69_00052483</name>
</gene>
<evidence type="ECO:0000313" key="2">
    <source>
        <dbReference type="EMBL" id="KAF3489597.1"/>
    </source>
</evidence>
<evidence type="ECO:0000313" key="3">
    <source>
        <dbReference type="Proteomes" id="UP000712600"/>
    </source>
</evidence>
<accession>A0A8S9N836</accession>
<reference evidence="2" key="1">
    <citation type="submission" date="2019-12" db="EMBL/GenBank/DDBJ databases">
        <title>Genome sequencing and annotation of Brassica cretica.</title>
        <authorList>
            <person name="Studholme D.J."/>
            <person name="Sarris P."/>
        </authorList>
    </citation>
    <scope>NUCLEOTIDE SEQUENCE</scope>
    <source>
        <strain evidence="2">PFS-109/04</strain>
        <tissue evidence="2">Leaf</tissue>
    </source>
</reference>
<dbReference type="Proteomes" id="UP000712600">
    <property type="component" value="Unassembled WGS sequence"/>
</dbReference>
<dbReference type="EMBL" id="QGKX02002183">
    <property type="protein sequence ID" value="KAF3489597.1"/>
    <property type="molecule type" value="Genomic_DNA"/>
</dbReference>
<dbReference type="OrthoDB" id="10571036at2759"/>
<proteinExistence type="predicted"/>
<name>A0A8S9N836_BRACR</name>
<comment type="caution">
    <text evidence="2">The sequence shown here is derived from an EMBL/GenBank/DDBJ whole genome shotgun (WGS) entry which is preliminary data.</text>
</comment>
<protein>
    <submittedName>
        <fullName evidence="2">Uncharacterized protein</fullName>
    </submittedName>
</protein>
<sequence>MAIKNSGRRGIENNSRGGQDDCSVHVFQFMYIGFVKDFFTKVHDDPFGPLSPHFASDCPGQSSLRCSMPNLPVIKTRAKPSLQWNDSDILSRPPKSNFTSCSWHMYSDVHIWE</sequence>
<evidence type="ECO:0000256" key="1">
    <source>
        <dbReference type="SAM" id="MobiDB-lite"/>
    </source>
</evidence>
<dbReference type="AlphaFoldDB" id="A0A8S9N836"/>
<feature type="region of interest" description="Disordered" evidence="1">
    <location>
        <begin position="1"/>
        <end position="20"/>
    </location>
</feature>